<keyword evidence="1" id="KW-1133">Transmembrane helix</keyword>
<organism evidence="2 3">
    <name type="scientific">Cryptosporangium japonicum</name>
    <dbReference type="NCBI Taxonomy" id="80872"/>
    <lineage>
        <taxon>Bacteria</taxon>
        <taxon>Bacillati</taxon>
        <taxon>Actinomycetota</taxon>
        <taxon>Actinomycetes</taxon>
        <taxon>Cryptosporangiales</taxon>
        <taxon>Cryptosporangiaceae</taxon>
        <taxon>Cryptosporangium</taxon>
    </lineage>
</organism>
<feature type="transmembrane region" description="Helical" evidence="1">
    <location>
        <begin position="45"/>
        <end position="65"/>
    </location>
</feature>
<keyword evidence="1" id="KW-0472">Membrane</keyword>
<dbReference type="Proteomes" id="UP001500967">
    <property type="component" value="Unassembled WGS sequence"/>
</dbReference>
<feature type="transmembrane region" description="Helical" evidence="1">
    <location>
        <begin position="125"/>
        <end position="143"/>
    </location>
</feature>
<accession>A0ABN0UHS1</accession>
<evidence type="ECO:0000313" key="2">
    <source>
        <dbReference type="EMBL" id="GAA0250757.1"/>
    </source>
</evidence>
<sequence>MRGGTGSGQARGMRLTYLAPPFLVAAYGVVRLVDGLDGSHGPGPAWTIGHVLFLVALLGFGWVAVDLWRRLRTVPALVAAAATLLGLAAFVHTVVVDLLVGAGAADRAEMNLRYQDHDTPLDPVAPLYPLGFTVLVLLFAIAARRAYWSPVLVLVGYLAIVANLDLLPIAGLLILGASIPAARGNDVGVRATKGPHGRQHAGI</sequence>
<name>A0ABN0UHS1_9ACTN</name>
<feature type="transmembrane region" description="Helical" evidence="1">
    <location>
        <begin position="77"/>
        <end position="105"/>
    </location>
</feature>
<protein>
    <submittedName>
        <fullName evidence="2">Uncharacterized protein</fullName>
    </submittedName>
</protein>
<feature type="transmembrane region" description="Helical" evidence="1">
    <location>
        <begin position="12"/>
        <end position="33"/>
    </location>
</feature>
<gene>
    <name evidence="2" type="ORF">GCM10009539_39850</name>
</gene>
<keyword evidence="1" id="KW-0812">Transmembrane</keyword>
<feature type="transmembrane region" description="Helical" evidence="1">
    <location>
        <begin position="155"/>
        <end position="179"/>
    </location>
</feature>
<comment type="caution">
    <text evidence="2">The sequence shown here is derived from an EMBL/GenBank/DDBJ whole genome shotgun (WGS) entry which is preliminary data.</text>
</comment>
<dbReference type="EMBL" id="BAAAGX010000016">
    <property type="protein sequence ID" value="GAA0250757.1"/>
    <property type="molecule type" value="Genomic_DNA"/>
</dbReference>
<evidence type="ECO:0000256" key="1">
    <source>
        <dbReference type="SAM" id="Phobius"/>
    </source>
</evidence>
<evidence type="ECO:0000313" key="3">
    <source>
        <dbReference type="Proteomes" id="UP001500967"/>
    </source>
</evidence>
<reference evidence="2 3" key="1">
    <citation type="journal article" date="2019" name="Int. J. Syst. Evol. Microbiol.">
        <title>The Global Catalogue of Microorganisms (GCM) 10K type strain sequencing project: providing services to taxonomists for standard genome sequencing and annotation.</title>
        <authorList>
            <consortium name="The Broad Institute Genomics Platform"/>
            <consortium name="The Broad Institute Genome Sequencing Center for Infectious Disease"/>
            <person name="Wu L."/>
            <person name="Ma J."/>
        </authorList>
    </citation>
    <scope>NUCLEOTIDE SEQUENCE [LARGE SCALE GENOMIC DNA]</scope>
    <source>
        <strain evidence="2 3">JCM 10425</strain>
    </source>
</reference>
<keyword evidence="3" id="KW-1185">Reference proteome</keyword>
<proteinExistence type="predicted"/>